<evidence type="ECO:0000313" key="7">
    <source>
        <dbReference type="EMBL" id="CAB4849871.1"/>
    </source>
</evidence>
<evidence type="ECO:0000313" key="9">
    <source>
        <dbReference type="EMBL" id="CAB5011397.1"/>
    </source>
</evidence>
<dbReference type="EMBL" id="CAEZXT010000028">
    <property type="protein sequence ID" value="CAB4696782.1"/>
    <property type="molecule type" value="Genomic_DNA"/>
</dbReference>
<organism evidence="9">
    <name type="scientific">freshwater metagenome</name>
    <dbReference type="NCBI Taxonomy" id="449393"/>
    <lineage>
        <taxon>unclassified sequences</taxon>
        <taxon>metagenomes</taxon>
        <taxon>ecological metagenomes</taxon>
    </lineage>
</organism>
<feature type="compositionally biased region" description="Low complexity" evidence="1">
    <location>
        <begin position="94"/>
        <end position="108"/>
    </location>
</feature>
<dbReference type="EMBL" id="CAFBJH010000031">
    <property type="protein sequence ID" value="CAB4849871.1"/>
    <property type="molecule type" value="Genomic_DNA"/>
</dbReference>
<dbReference type="EMBL" id="CAFBMI010000022">
    <property type="protein sequence ID" value="CAB4896280.1"/>
    <property type="molecule type" value="Genomic_DNA"/>
</dbReference>
<feature type="compositionally biased region" description="Low complexity" evidence="1">
    <location>
        <begin position="155"/>
        <end position="174"/>
    </location>
</feature>
<evidence type="ECO:0000313" key="6">
    <source>
        <dbReference type="EMBL" id="CAB4785301.1"/>
    </source>
</evidence>
<feature type="compositionally biased region" description="Basic residues" evidence="1">
    <location>
        <begin position="1"/>
        <end position="68"/>
    </location>
</feature>
<dbReference type="EMBL" id="CAFBQZ010000029">
    <property type="protein sequence ID" value="CAB5072038.1"/>
    <property type="molecule type" value="Genomic_DNA"/>
</dbReference>
<feature type="region of interest" description="Disordered" evidence="1">
    <location>
        <begin position="1"/>
        <end position="111"/>
    </location>
</feature>
<evidence type="ECO:0000313" key="3">
    <source>
        <dbReference type="EMBL" id="CAB4583664.1"/>
    </source>
</evidence>
<keyword evidence="2" id="KW-0812">Transmembrane</keyword>
<dbReference type="AlphaFoldDB" id="A0A6J7Q133"/>
<reference evidence="9" key="1">
    <citation type="submission" date="2020-05" db="EMBL/GenBank/DDBJ databases">
        <authorList>
            <person name="Chiriac C."/>
            <person name="Salcher M."/>
            <person name="Ghai R."/>
            <person name="Kavagutti S V."/>
        </authorList>
    </citation>
    <scope>NUCLEOTIDE SEQUENCE</scope>
</reference>
<evidence type="ECO:0000256" key="2">
    <source>
        <dbReference type="SAM" id="Phobius"/>
    </source>
</evidence>
<proteinExistence type="predicted"/>
<dbReference type="EMBL" id="CAFBPG010000048">
    <property type="protein sequence ID" value="CAB5011397.1"/>
    <property type="molecule type" value="Genomic_DNA"/>
</dbReference>
<evidence type="ECO:0000313" key="10">
    <source>
        <dbReference type="EMBL" id="CAB5072038.1"/>
    </source>
</evidence>
<dbReference type="EMBL" id="CAEZZZ010000092">
    <property type="protein sequence ID" value="CAB4785301.1"/>
    <property type="molecule type" value="Genomic_DNA"/>
</dbReference>
<dbReference type="InterPro" id="IPR036116">
    <property type="entry name" value="FN3_sf"/>
</dbReference>
<dbReference type="SUPFAM" id="SSF49265">
    <property type="entry name" value="Fibronectin type III"/>
    <property type="match status" value="1"/>
</dbReference>
<dbReference type="InterPro" id="IPR013783">
    <property type="entry name" value="Ig-like_fold"/>
</dbReference>
<dbReference type="Gene3D" id="2.60.40.10">
    <property type="entry name" value="Immunoglobulins"/>
    <property type="match status" value="1"/>
</dbReference>
<evidence type="ECO:0000313" key="5">
    <source>
        <dbReference type="EMBL" id="CAB4696782.1"/>
    </source>
</evidence>
<sequence>MAVKKATAKKSAAKKKPAKKAPAKRSVAKKSPARKSAVKKSATKKTAKKKTVAKKSVARKKATVKKSSAKVTKFNVPPVPVGSVSRSSRIDVGTTPAPKTSPTSTTPAAKKDANSNRVIIAVAIGVALLLLIVWGKSTGSDDEAATPAPSIPAIESTTPAPEPTESASESAAPAVSTVEAPGGVVAHYYKATGVTTIFWKAPMAVDGLTGYSVEASSNGGEWKMLSTVPATQLSLDITKGEGSSSDWTSFRVSSVYADSQVASAKAFGLPGLYS</sequence>
<accession>A0A6J7Q133</accession>
<evidence type="ECO:0000313" key="8">
    <source>
        <dbReference type="EMBL" id="CAB4896280.1"/>
    </source>
</evidence>
<gene>
    <name evidence="3" type="ORF">UFOPK1773_00324</name>
    <name evidence="4" type="ORF">UFOPK2288_01013</name>
    <name evidence="5" type="ORF">UFOPK2589_00595</name>
    <name evidence="6" type="ORF">UFOPK2931_01036</name>
    <name evidence="7" type="ORF">UFOPK3287_00643</name>
    <name evidence="8" type="ORF">UFOPK3558_00434</name>
    <name evidence="9" type="ORF">UFOPK4074_00658</name>
    <name evidence="10" type="ORF">UFOPK4372_00538</name>
</gene>
<feature type="region of interest" description="Disordered" evidence="1">
    <location>
        <begin position="141"/>
        <end position="174"/>
    </location>
</feature>
<evidence type="ECO:0000313" key="4">
    <source>
        <dbReference type="EMBL" id="CAB4670573.1"/>
    </source>
</evidence>
<keyword evidence="2" id="KW-0472">Membrane</keyword>
<protein>
    <submittedName>
        <fullName evidence="9">Unannotated protein</fullName>
    </submittedName>
</protein>
<name>A0A6J7Q133_9ZZZZ</name>
<evidence type="ECO:0000256" key="1">
    <source>
        <dbReference type="SAM" id="MobiDB-lite"/>
    </source>
</evidence>
<dbReference type="EMBL" id="CAEZWS010000061">
    <property type="protein sequence ID" value="CAB4670573.1"/>
    <property type="molecule type" value="Genomic_DNA"/>
</dbReference>
<keyword evidence="2" id="KW-1133">Transmembrane helix</keyword>
<dbReference type="EMBL" id="CAEZUA010000012">
    <property type="protein sequence ID" value="CAB4583664.1"/>
    <property type="molecule type" value="Genomic_DNA"/>
</dbReference>
<feature type="transmembrane region" description="Helical" evidence="2">
    <location>
        <begin position="118"/>
        <end position="135"/>
    </location>
</feature>